<feature type="binding site" evidence="10">
    <location>
        <position position="110"/>
    </location>
    <ligand>
        <name>Mn(2+)</name>
        <dbReference type="ChEBI" id="CHEBI:29035"/>
    </ligand>
</feature>
<dbReference type="GO" id="GO:0005737">
    <property type="term" value="C:cytoplasm"/>
    <property type="evidence" value="ECO:0007669"/>
    <property type="project" value="UniProtKB-SubCell"/>
</dbReference>
<dbReference type="PIRSF" id="PIRSF018427">
    <property type="entry name" value="Isopntndiph_ism"/>
    <property type="match status" value="1"/>
</dbReference>
<evidence type="ECO:0000313" key="14">
    <source>
        <dbReference type="Proteomes" id="UP000288794"/>
    </source>
</evidence>
<dbReference type="InterPro" id="IPR056375">
    <property type="entry name" value="Idi_bact"/>
</dbReference>
<name>A0A443ID11_9GAMM</name>
<evidence type="ECO:0000256" key="1">
    <source>
        <dbReference type="ARBA" id="ARBA00004826"/>
    </source>
</evidence>
<reference evidence="13 14" key="1">
    <citation type="submission" date="2014-04" db="EMBL/GenBank/DDBJ databases">
        <title>Draft genome sequence of Pantoea beijingensis strain LMG 27579, an emerging pathogen to Pleurotus eryngii with potential industrial application.</title>
        <authorList>
            <person name="Xu F."/>
            <person name="Liu Y."/>
            <person name="Wang S."/>
            <person name="Yin Y."/>
            <person name="Ma Y."/>
            <person name="Zhao S."/>
            <person name="Rong C."/>
        </authorList>
    </citation>
    <scope>NUCLEOTIDE SEQUENCE [LARGE SCALE GENOMIC DNA]</scope>
    <source>
        <strain evidence="13 14">LMG 27579</strain>
    </source>
</reference>
<evidence type="ECO:0000256" key="2">
    <source>
        <dbReference type="ARBA" id="ARBA00007579"/>
    </source>
</evidence>
<feature type="binding site" evidence="10">
    <location>
        <position position="30"/>
    </location>
    <ligand>
        <name>Mn(2+)</name>
        <dbReference type="ChEBI" id="CHEBI:29035"/>
    </ligand>
</feature>
<feature type="active site" evidence="10 11">
    <location>
        <position position="112"/>
    </location>
</feature>
<dbReference type="PANTHER" id="PTHR10885">
    <property type="entry name" value="ISOPENTENYL-DIPHOSPHATE DELTA-ISOMERASE"/>
    <property type="match status" value="1"/>
</dbReference>
<gene>
    <name evidence="10" type="primary">idi</name>
    <name evidence="13" type="ORF">ED28_11310</name>
</gene>
<dbReference type="InterPro" id="IPR000086">
    <property type="entry name" value="NUDIX_hydrolase_dom"/>
</dbReference>
<dbReference type="CDD" id="cd02885">
    <property type="entry name" value="NUDIX_IPP_Isomerase"/>
    <property type="match status" value="1"/>
</dbReference>
<dbReference type="Proteomes" id="UP000288794">
    <property type="component" value="Unassembled WGS sequence"/>
</dbReference>
<dbReference type="SUPFAM" id="SSF55811">
    <property type="entry name" value="Nudix"/>
    <property type="match status" value="1"/>
</dbReference>
<dbReference type="Pfam" id="PF00293">
    <property type="entry name" value="NUDIX"/>
    <property type="match status" value="1"/>
</dbReference>
<dbReference type="GO" id="GO:0046872">
    <property type="term" value="F:metal ion binding"/>
    <property type="evidence" value="ECO:0007669"/>
    <property type="project" value="UniProtKB-KW"/>
</dbReference>
<comment type="subunit">
    <text evidence="10">Homodimer.</text>
</comment>
<dbReference type="GO" id="GO:0004452">
    <property type="term" value="F:isopentenyl-diphosphate delta-isomerase activity"/>
    <property type="evidence" value="ECO:0007669"/>
    <property type="project" value="UniProtKB-UniRule"/>
</dbReference>
<dbReference type="PROSITE" id="PS51462">
    <property type="entry name" value="NUDIX"/>
    <property type="match status" value="1"/>
</dbReference>
<keyword evidence="9 10" id="KW-0413">Isomerase</keyword>
<accession>A0A443ID11</accession>
<dbReference type="EMBL" id="JMEE01000032">
    <property type="protein sequence ID" value="RWR01806.1"/>
    <property type="molecule type" value="Genomic_DNA"/>
</dbReference>
<feature type="active site" evidence="10 11">
    <location>
        <position position="65"/>
    </location>
</feature>
<feature type="binding site" evidence="10">
    <location>
        <position position="85"/>
    </location>
    <ligand>
        <name>Mg(2+)</name>
        <dbReference type="ChEBI" id="CHEBI:18420"/>
    </ligand>
</feature>
<dbReference type="HAMAP" id="MF_00202">
    <property type="entry name" value="Idi"/>
    <property type="match status" value="1"/>
</dbReference>
<comment type="cofactor">
    <cofactor evidence="10">
        <name>Mn(2+)</name>
        <dbReference type="ChEBI" id="CHEBI:29035"/>
    </cofactor>
    <text evidence="10">Binds 1 Mn(2+) ion per subunit.</text>
</comment>
<comment type="catalytic activity">
    <reaction evidence="10">
        <text>isopentenyl diphosphate = dimethylallyl diphosphate</text>
        <dbReference type="Rhea" id="RHEA:23284"/>
        <dbReference type="ChEBI" id="CHEBI:57623"/>
        <dbReference type="ChEBI" id="CHEBI:128769"/>
        <dbReference type="EC" id="5.3.3.2"/>
    </reaction>
</comment>
<dbReference type="GO" id="GO:0009240">
    <property type="term" value="P:isopentenyl diphosphate biosynthetic process"/>
    <property type="evidence" value="ECO:0007669"/>
    <property type="project" value="TreeGrafter"/>
</dbReference>
<comment type="cofactor">
    <cofactor evidence="10">
        <name>Mg(2+)</name>
        <dbReference type="ChEBI" id="CHEBI:18420"/>
    </cofactor>
    <text evidence="10">Binds 1 Mg(2+) ion per subunit. The magnesium ion binds only when substrate is bound.</text>
</comment>
<keyword evidence="7 10" id="KW-0464">Manganese</keyword>
<dbReference type="Gene3D" id="3.90.79.10">
    <property type="entry name" value="Nucleoside Triphosphate Pyrophosphohydrolase"/>
    <property type="match status" value="1"/>
</dbReference>
<evidence type="ECO:0000259" key="12">
    <source>
        <dbReference type="PROSITE" id="PS51462"/>
    </source>
</evidence>
<dbReference type="NCBIfam" id="TIGR02150">
    <property type="entry name" value="IPP_isom_1"/>
    <property type="match status" value="1"/>
</dbReference>
<keyword evidence="5 10" id="KW-0479">Metal-binding</keyword>
<evidence type="ECO:0000256" key="11">
    <source>
        <dbReference type="PIRSR" id="PIRSR018427-1"/>
    </source>
</evidence>
<evidence type="ECO:0000256" key="4">
    <source>
        <dbReference type="ARBA" id="ARBA00022490"/>
    </source>
</evidence>
<comment type="subcellular location">
    <subcellularLocation>
        <location evidence="10">Cytoplasm</location>
    </subcellularLocation>
</comment>
<evidence type="ECO:0000256" key="3">
    <source>
        <dbReference type="ARBA" id="ARBA00012057"/>
    </source>
</evidence>
<organism evidence="13 14">
    <name type="scientific">[Pantoea] beijingensis</name>
    <dbReference type="NCBI Taxonomy" id="1324864"/>
    <lineage>
        <taxon>Bacteria</taxon>
        <taxon>Pseudomonadati</taxon>
        <taxon>Pseudomonadota</taxon>
        <taxon>Gammaproteobacteria</taxon>
        <taxon>Enterobacterales</taxon>
        <taxon>Erwiniaceae</taxon>
        <taxon>Erwinia</taxon>
    </lineage>
</organism>
<comment type="pathway">
    <text evidence="1 10">Isoprenoid biosynthesis; dimethylallyl diphosphate biosynthesis; dimethylallyl diphosphate from isopentenyl diphosphate: step 1/1.</text>
</comment>
<keyword evidence="8 10" id="KW-0414">Isoprene biosynthesis</keyword>
<keyword evidence="6 10" id="KW-0460">Magnesium</keyword>
<evidence type="ECO:0000313" key="13">
    <source>
        <dbReference type="EMBL" id="RWR01806.1"/>
    </source>
</evidence>
<protein>
    <recommendedName>
        <fullName evidence="3 10">Isopentenyl-diphosphate Delta-isomerase</fullName>
        <shortName evidence="10">IPP isomerase</shortName>
        <ecNumber evidence="3 10">5.3.3.2</ecNumber>
    </recommendedName>
    <alternativeName>
        <fullName evidence="10">IPP:DMAPP isomerase</fullName>
    </alternativeName>
    <alternativeName>
        <fullName evidence="10">Isopentenyl pyrophosphate isomerase</fullName>
    </alternativeName>
</protein>
<keyword evidence="4 10" id="KW-0963">Cytoplasm</keyword>
<dbReference type="EC" id="5.3.3.2" evidence="3 10"/>
<evidence type="ECO:0000256" key="5">
    <source>
        <dbReference type="ARBA" id="ARBA00022723"/>
    </source>
</evidence>
<evidence type="ECO:0000256" key="7">
    <source>
        <dbReference type="ARBA" id="ARBA00023211"/>
    </source>
</evidence>
<evidence type="ECO:0000256" key="10">
    <source>
        <dbReference type="HAMAP-Rule" id="MF_00202"/>
    </source>
</evidence>
<dbReference type="RefSeq" id="WP_128178080.1">
    <property type="nucleotide sequence ID" value="NZ_CP071409.1"/>
</dbReference>
<comment type="similarity">
    <text evidence="2 10">Belongs to the IPP isomerase type 1 family.</text>
</comment>
<sequence length="184" mass="21186">MIEKLILVDRHDNQVGEGEKLQVHLDGSLHRAFSVFIFNSNGQLLLQQRAVEKYHSAGLWANTCCGHPRPGEDKLAAARRRLHEEMGFDCSLIPVGSFIYHAQVSDNMVEYEYDHLYAGVFDGSPQHNPAEVAQYKWLDLADIRQQIATNPNSFSQWFLRIFQQPAPLQPELWWQQVRLKEAQS</sequence>
<evidence type="ECO:0000256" key="8">
    <source>
        <dbReference type="ARBA" id="ARBA00023229"/>
    </source>
</evidence>
<dbReference type="GO" id="GO:0050992">
    <property type="term" value="P:dimethylallyl diphosphate biosynthetic process"/>
    <property type="evidence" value="ECO:0007669"/>
    <property type="project" value="UniProtKB-UniRule"/>
</dbReference>
<comment type="function">
    <text evidence="10">Catalyzes the 1,3-allylic rearrangement of the homoallylic substrate isopentenyl (IPP) to its highly electrophilic allylic isomer, dimethylallyl diphosphate (DMAPP).</text>
</comment>
<proteinExistence type="inferred from homology"/>
<dbReference type="InterPro" id="IPR011876">
    <property type="entry name" value="IsopentenylPP_isomerase_typ1"/>
</dbReference>
<keyword evidence="14" id="KW-1185">Reference proteome</keyword>
<feature type="domain" description="Nudix hydrolase" evidence="12">
    <location>
        <begin position="28"/>
        <end position="160"/>
    </location>
</feature>
<feature type="binding site" evidence="10">
    <location>
        <position position="112"/>
    </location>
    <ligand>
        <name>Mn(2+)</name>
        <dbReference type="ChEBI" id="CHEBI:29035"/>
    </ligand>
</feature>
<dbReference type="PANTHER" id="PTHR10885:SF0">
    <property type="entry name" value="ISOPENTENYL-DIPHOSPHATE DELTA-ISOMERASE"/>
    <property type="match status" value="1"/>
</dbReference>
<dbReference type="InterPro" id="IPR015797">
    <property type="entry name" value="NUDIX_hydrolase-like_dom_sf"/>
</dbReference>
<comment type="caution">
    <text evidence="13">The sequence shown here is derived from an EMBL/GenBank/DDBJ whole genome shotgun (WGS) entry which is preliminary data.</text>
</comment>
<dbReference type="NCBIfam" id="NF002995">
    <property type="entry name" value="PRK03759.1"/>
    <property type="match status" value="1"/>
</dbReference>
<feature type="binding site" evidence="10">
    <location>
        <position position="67"/>
    </location>
    <ligand>
        <name>Mn(2+)</name>
        <dbReference type="ChEBI" id="CHEBI:29035"/>
    </ligand>
</feature>
<feature type="binding site" evidence="10">
    <location>
        <position position="24"/>
    </location>
    <ligand>
        <name>Mn(2+)</name>
        <dbReference type="ChEBI" id="CHEBI:29035"/>
    </ligand>
</feature>
<evidence type="ECO:0000256" key="6">
    <source>
        <dbReference type="ARBA" id="ARBA00022842"/>
    </source>
</evidence>
<dbReference type="AlphaFoldDB" id="A0A443ID11"/>
<evidence type="ECO:0000256" key="9">
    <source>
        <dbReference type="ARBA" id="ARBA00023235"/>
    </source>
</evidence>
<dbReference type="UniPathway" id="UPA00059">
    <property type="reaction ID" value="UER00104"/>
</dbReference>